<accession>A0A9P5XKG8</accession>
<sequence length="111" mass="12869">MISARSFLRPRAILQRRCYATDSPRSRHAQWYSDMVPSMIPVFLLGSAIYLGLELTQLKLAHEKYMDESATRIQELEAEIAGLREKRLNRAQVPTIPPTLEQAPSKKRSWW</sequence>
<dbReference type="EMBL" id="MU151076">
    <property type="protein sequence ID" value="KAF9452054.1"/>
    <property type="molecule type" value="Genomic_DNA"/>
</dbReference>
<dbReference type="AlphaFoldDB" id="A0A9P5XKG8"/>
<evidence type="ECO:0000313" key="2">
    <source>
        <dbReference type="Proteomes" id="UP000807342"/>
    </source>
</evidence>
<dbReference type="Proteomes" id="UP000807342">
    <property type="component" value="Unassembled WGS sequence"/>
</dbReference>
<protein>
    <submittedName>
        <fullName evidence="1">Uncharacterized protein</fullName>
    </submittedName>
</protein>
<keyword evidence="2" id="KW-1185">Reference proteome</keyword>
<comment type="caution">
    <text evidence="1">The sequence shown here is derived from an EMBL/GenBank/DDBJ whole genome shotgun (WGS) entry which is preliminary data.</text>
</comment>
<evidence type="ECO:0000313" key="1">
    <source>
        <dbReference type="EMBL" id="KAF9452054.1"/>
    </source>
</evidence>
<reference evidence="1" key="1">
    <citation type="submission" date="2020-11" db="EMBL/GenBank/DDBJ databases">
        <authorList>
            <consortium name="DOE Joint Genome Institute"/>
            <person name="Ahrendt S."/>
            <person name="Riley R."/>
            <person name="Andreopoulos W."/>
            <person name="Labutti K."/>
            <person name="Pangilinan J."/>
            <person name="Ruiz-Duenas F.J."/>
            <person name="Barrasa J.M."/>
            <person name="Sanchez-Garcia M."/>
            <person name="Camarero S."/>
            <person name="Miyauchi S."/>
            <person name="Serrano A."/>
            <person name="Linde D."/>
            <person name="Babiker R."/>
            <person name="Drula E."/>
            <person name="Ayuso-Fernandez I."/>
            <person name="Pacheco R."/>
            <person name="Padilla G."/>
            <person name="Ferreira P."/>
            <person name="Barriuso J."/>
            <person name="Kellner H."/>
            <person name="Castanera R."/>
            <person name="Alfaro M."/>
            <person name="Ramirez L."/>
            <person name="Pisabarro A.G."/>
            <person name="Kuo A."/>
            <person name="Tritt A."/>
            <person name="Lipzen A."/>
            <person name="He G."/>
            <person name="Yan M."/>
            <person name="Ng V."/>
            <person name="Cullen D."/>
            <person name="Martin F."/>
            <person name="Rosso M.-N."/>
            <person name="Henrissat B."/>
            <person name="Hibbett D."/>
            <person name="Martinez A.T."/>
            <person name="Grigoriev I.V."/>
        </authorList>
    </citation>
    <scope>NUCLEOTIDE SEQUENCE</scope>
    <source>
        <strain evidence="1">MF-IS2</strain>
    </source>
</reference>
<gene>
    <name evidence="1" type="ORF">P691DRAFT_698073</name>
</gene>
<dbReference type="OrthoDB" id="3359404at2759"/>
<name>A0A9P5XKG8_9AGAR</name>
<proteinExistence type="predicted"/>
<organism evidence="1 2">
    <name type="scientific">Macrolepiota fuliginosa MF-IS2</name>
    <dbReference type="NCBI Taxonomy" id="1400762"/>
    <lineage>
        <taxon>Eukaryota</taxon>
        <taxon>Fungi</taxon>
        <taxon>Dikarya</taxon>
        <taxon>Basidiomycota</taxon>
        <taxon>Agaricomycotina</taxon>
        <taxon>Agaricomycetes</taxon>
        <taxon>Agaricomycetidae</taxon>
        <taxon>Agaricales</taxon>
        <taxon>Agaricineae</taxon>
        <taxon>Agaricaceae</taxon>
        <taxon>Macrolepiota</taxon>
    </lineage>
</organism>